<sequence>MKRIITLLILCIGLQASAQDLYLQHDSDKFEEEAQEIMQRFDAELALTSKQELLFQKKIEEFLIRRNEVNSSYTGQERLDQLLILQTNQTAEMGDILTRIQLDRYKQVQPSIQPLAEVKQ</sequence>
<protein>
    <submittedName>
        <fullName evidence="2">Uncharacterized protein</fullName>
    </submittedName>
</protein>
<evidence type="ECO:0000256" key="1">
    <source>
        <dbReference type="SAM" id="SignalP"/>
    </source>
</evidence>
<dbReference type="RefSeq" id="WP_186988699.1">
    <property type="nucleotide sequence ID" value="NZ_CP052909.1"/>
</dbReference>
<feature type="signal peptide" evidence="1">
    <location>
        <begin position="1"/>
        <end position="18"/>
    </location>
</feature>
<reference evidence="2 3" key="1">
    <citation type="submission" date="2020-04" db="EMBL/GenBank/DDBJ databases">
        <title>Genome sequence of Altibacter aquimarinus strain ALE3EI.</title>
        <authorList>
            <person name="Oh H.-M."/>
            <person name="Jang D."/>
        </authorList>
    </citation>
    <scope>NUCLEOTIDE SEQUENCE [LARGE SCALE GENOMIC DNA]</scope>
    <source>
        <strain evidence="2 3">ALE3EI</strain>
    </source>
</reference>
<evidence type="ECO:0000313" key="3">
    <source>
        <dbReference type="Proteomes" id="UP000515514"/>
    </source>
</evidence>
<dbReference type="Proteomes" id="UP000515514">
    <property type="component" value="Chromosome"/>
</dbReference>
<dbReference type="EMBL" id="CP052909">
    <property type="protein sequence ID" value="QNJ98771.1"/>
    <property type="molecule type" value="Genomic_DNA"/>
</dbReference>
<feature type="chain" id="PRO_5028878138" evidence="1">
    <location>
        <begin position="19"/>
        <end position="120"/>
    </location>
</feature>
<name>A0A7G8PWQ5_9FLAO</name>
<gene>
    <name evidence="2" type="ORF">ALE3EI_2226</name>
</gene>
<evidence type="ECO:0000313" key="2">
    <source>
        <dbReference type="EMBL" id="QNJ98771.1"/>
    </source>
</evidence>
<accession>A0A7G8PWQ5</accession>
<dbReference type="AlphaFoldDB" id="A0A7G8PWQ5"/>
<dbReference type="KEGG" id="alti:ALE3EI_2226"/>
<proteinExistence type="predicted"/>
<keyword evidence="1" id="KW-0732">Signal</keyword>
<organism evidence="2 3">
    <name type="scientific">Constantimarinum furrinae</name>
    <dbReference type="NCBI Taxonomy" id="2562285"/>
    <lineage>
        <taxon>Bacteria</taxon>
        <taxon>Pseudomonadati</taxon>
        <taxon>Bacteroidota</taxon>
        <taxon>Flavobacteriia</taxon>
        <taxon>Flavobacteriales</taxon>
        <taxon>Flavobacteriaceae</taxon>
        <taxon>Altibacter/Constantimarinum group</taxon>
        <taxon>Constantimarinum</taxon>
    </lineage>
</organism>
<keyword evidence="3" id="KW-1185">Reference proteome</keyword>